<reference evidence="7" key="1">
    <citation type="submission" date="2016-10" db="EMBL/GenBank/DDBJ databases">
        <authorList>
            <person name="Varghese N."/>
            <person name="Submissions S."/>
        </authorList>
    </citation>
    <scope>NUCLEOTIDE SEQUENCE [LARGE SCALE GENOMIC DNA]</scope>
    <source>
        <strain evidence="7">DSM 4771</strain>
    </source>
</reference>
<evidence type="ECO:0000256" key="2">
    <source>
        <dbReference type="ARBA" id="ARBA00023002"/>
    </source>
</evidence>
<dbReference type="STRING" id="86666.SAMN04490247_1421"/>
<comment type="similarity">
    <text evidence="1 4">Belongs to the UDP-glucose/GDP-mannose dehydrogenase family.</text>
</comment>
<evidence type="ECO:0000256" key="1">
    <source>
        <dbReference type="ARBA" id="ARBA00006601"/>
    </source>
</evidence>
<organism evidence="6 7">
    <name type="scientific">Salimicrobium halophilum</name>
    <dbReference type="NCBI Taxonomy" id="86666"/>
    <lineage>
        <taxon>Bacteria</taxon>
        <taxon>Bacillati</taxon>
        <taxon>Bacillota</taxon>
        <taxon>Bacilli</taxon>
        <taxon>Bacillales</taxon>
        <taxon>Bacillaceae</taxon>
        <taxon>Salimicrobium</taxon>
    </lineage>
</organism>
<dbReference type="AlphaFoldDB" id="A0A1G8SER2"/>
<dbReference type="NCBIfam" id="TIGR03026">
    <property type="entry name" value="NDP-sugDHase"/>
    <property type="match status" value="1"/>
</dbReference>
<evidence type="ECO:0000256" key="4">
    <source>
        <dbReference type="PIRNR" id="PIRNR000124"/>
    </source>
</evidence>
<proteinExistence type="inferred from homology"/>
<dbReference type="SUPFAM" id="SSF48179">
    <property type="entry name" value="6-phosphogluconate dehydrogenase C-terminal domain-like"/>
    <property type="match status" value="1"/>
</dbReference>
<dbReference type="Pfam" id="PF03720">
    <property type="entry name" value="UDPG_MGDP_dh_C"/>
    <property type="match status" value="1"/>
</dbReference>
<dbReference type="OrthoDB" id="9803238at2"/>
<dbReference type="SUPFAM" id="SSF52413">
    <property type="entry name" value="UDP-glucose/GDP-mannose dehydrogenase C-terminal domain"/>
    <property type="match status" value="1"/>
</dbReference>
<dbReference type="Pfam" id="PF03721">
    <property type="entry name" value="UDPG_MGDP_dh_N"/>
    <property type="match status" value="1"/>
</dbReference>
<dbReference type="PANTHER" id="PTHR43491">
    <property type="entry name" value="UDP-N-ACETYL-D-MANNOSAMINE DEHYDROGENASE"/>
    <property type="match status" value="1"/>
</dbReference>
<gene>
    <name evidence="6" type="ORF">SAMN04490247_1421</name>
</gene>
<dbReference type="InterPro" id="IPR028359">
    <property type="entry name" value="UDP_ManNAc/GlcNAc_DH"/>
</dbReference>
<dbReference type="SUPFAM" id="SSF51735">
    <property type="entry name" value="NAD(P)-binding Rossmann-fold domains"/>
    <property type="match status" value="1"/>
</dbReference>
<dbReference type="InterPro" id="IPR014027">
    <property type="entry name" value="UDP-Glc/GDP-Man_DH_C"/>
</dbReference>
<evidence type="ECO:0000259" key="5">
    <source>
        <dbReference type="SMART" id="SM00984"/>
    </source>
</evidence>
<dbReference type="GO" id="GO:0051287">
    <property type="term" value="F:NAD binding"/>
    <property type="evidence" value="ECO:0007669"/>
    <property type="project" value="InterPro"/>
</dbReference>
<dbReference type="EMBL" id="FNEV01000003">
    <property type="protein sequence ID" value="SDJ27726.1"/>
    <property type="molecule type" value="Genomic_DNA"/>
</dbReference>
<dbReference type="GO" id="GO:0016628">
    <property type="term" value="F:oxidoreductase activity, acting on the CH-CH group of donors, NAD or NADP as acceptor"/>
    <property type="evidence" value="ECO:0007669"/>
    <property type="project" value="InterPro"/>
</dbReference>
<dbReference type="InterPro" id="IPR017476">
    <property type="entry name" value="UDP-Glc/GDP-Man"/>
</dbReference>
<dbReference type="PIRSF" id="PIRSF000124">
    <property type="entry name" value="UDPglc_GDPman_dh"/>
    <property type="match status" value="1"/>
</dbReference>
<keyword evidence="2" id="KW-0560">Oxidoreductase</keyword>
<dbReference type="Proteomes" id="UP000199225">
    <property type="component" value="Unassembled WGS sequence"/>
</dbReference>
<dbReference type="Pfam" id="PF00984">
    <property type="entry name" value="UDPG_MGDP_dh"/>
    <property type="match status" value="1"/>
</dbReference>
<dbReference type="PANTHER" id="PTHR43491:SF2">
    <property type="entry name" value="UDP-N-ACETYL-D-MANNOSAMINE DEHYDROGENASE"/>
    <property type="match status" value="1"/>
</dbReference>
<dbReference type="InterPro" id="IPR001732">
    <property type="entry name" value="UDP-Glc/GDP-Man_DH_N"/>
</dbReference>
<protein>
    <submittedName>
        <fullName evidence="6">UDP-N-acetyl-D-mannosaminuronic acid dehydrogenase</fullName>
    </submittedName>
</protein>
<accession>A0A1G8SER2</accession>
<dbReference type="GO" id="GO:0016616">
    <property type="term" value="F:oxidoreductase activity, acting on the CH-OH group of donors, NAD or NADP as acceptor"/>
    <property type="evidence" value="ECO:0007669"/>
    <property type="project" value="InterPro"/>
</dbReference>
<dbReference type="SMART" id="SM00984">
    <property type="entry name" value="UDPG_MGDP_dh_C"/>
    <property type="match status" value="1"/>
</dbReference>
<dbReference type="PIRSF" id="PIRSF500136">
    <property type="entry name" value="UDP_ManNAc_DH"/>
    <property type="match status" value="1"/>
</dbReference>
<keyword evidence="3" id="KW-0520">NAD</keyword>
<dbReference type="RefSeq" id="WP_093193171.1">
    <property type="nucleotide sequence ID" value="NZ_FNEV01000003.1"/>
</dbReference>
<name>A0A1G8SER2_9BACI</name>
<dbReference type="GO" id="GO:0000271">
    <property type="term" value="P:polysaccharide biosynthetic process"/>
    <property type="evidence" value="ECO:0007669"/>
    <property type="project" value="InterPro"/>
</dbReference>
<dbReference type="Gene3D" id="3.40.50.720">
    <property type="entry name" value="NAD(P)-binding Rossmann-like Domain"/>
    <property type="match status" value="2"/>
</dbReference>
<evidence type="ECO:0000313" key="6">
    <source>
        <dbReference type="EMBL" id="SDJ27726.1"/>
    </source>
</evidence>
<feature type="domain" description="UDP-glucose/GDP-mannose dehydrogenase C-terminal" evidence="5">
    <location>
        <begin position="308"/>
        <end position="406"/>
    </location>
</feature>
<evidence type="ECO:0000256" key="3">
    <source>
        <dbReference type="ARBA" id="ARBA00023027"/>
    </source>
</evidence>
<evidence type="ECO:0000313" key="7">
    <source>
        <dbReference type="Proteomes" id="UP000199225"/>
    </source>
</evidence>
<sequence length="427" mass="46750">MDNICVIGLGYIGLPTSGIFAQAGANVHGVDINEDVVDTLNKGNIHIEEPGLADVIKDAVASGHLTAGTTPKEADVFIIAVPTPVYDDQTANVTYVEKATKNILPYIKKGDTIIVESTIPPRTIYDNVAPILTEAGWDLDNNDLYLSHCPERVIPGKIMTELKENTRIVGGYTEEAAEKAANVYRRVVEGDIFETTALTAEMSKLMENTYRDVNIALANELAKVSEKLNVNAHDVIHLANMHPRVNIHQPGPGVGGHCIAVDPYFIIEKAKDISPLMQAAREINNSMPDFVVSQVDKLTKNISNPKVAVLGLTYKGNVDDVRESPAIDIVFKLTNNKKHYDVYCHDPHVKQQHVPLRLHDMEEALKQADVALVLADHNEYKEMDPSVFADHMKTPVVLDTRNCLPASTGKTLIHPIGNLSGLEPIDA</sequence>
<dbReference type="InterPro" id="IPR036291">
    <property type="entry name" value="NAD(P)-bd_dom_sf"/>
</dbReference>
<dbReference type="InterPro" id="IPR008927">
    <property type="entry name" value="6-PGluconate_DH-like_C_sf"/>
</dbReference>
<keyword evidence="7" id="KW-1185">Reference proteome</keyword>
<dbReference type="InterPro" id="IPR036220">
    <property type="entry name" value="UDP-Glc/GDP-Man_DH_C_sf"/>
</dbReference>
<dbReference type="InterPro" id="IPR014026">
    <property type="entry name" value="UDP-Glc/GDP-Man_DH_dimer"/>
</dbReference>